<evidence type="ECO:0000256" key="7">
    <source>
        <dbReference type="ARBA" id="ARBA00022692"/>
    </source>
</evidence>
<feature type="binding site" evidence="15">
    <location>
        <position position="157"/>
    </location>
    <ligand>
        <name>Mg(2+)</name>
        <dbReference type="ChEBI" id="CHEBI:18420"/>
        <label>1</label>
        <note>catalytic</note>
    </ligand>
</feature>
<dbReference type="InterPro" id="IPR050725">
    <property type="entry name" value="CysQ/Inositol_MonoPase"/>
</dbReference>
<evidence type="ECO:0000256" key="6">
    <source>
        <dbReference type="ARBA" id="ARBA00013106"/>
    </source>
</evidence>
<dbReference type="Gene3D" id="3.30.540.10">
    <property type="entry name" value="Fructose-1,6-Bisphosphatase, subunit A, domain 1"/>
    <property type="match status" value="1"/>
</dbReference>
<dbReference type="OrthoDB" id="74460at2759"/>
<keyword evidence="11 16" id="KW-1133">Transmembrane helix</keyword>
<evidence type="ECO:0000256" key="4">
    <source>
        <dbReference type="ARBA" id="ARBA00005152"/>
    </source>
</evidence>
<evidence type="ECO:0000313" key="18">
    <source>
        <dbReference type="Proteomes" id="UP000183832"/>
    </source>
</evidence>
<feature type="transmembrane region" description="Helical" evidence="16">
    <location>
        <begin position="12"/>
        <end position="29"/>
    </location>
</feature>
<sequence length="328" mass="35577">MNLGGSIKINKCAILSLIAFIVLLIYIFSPSSNSIDVPKSQQINLHKLVIGLILAAKSGGKEIINISKLADFDERSKGKTKEGANDPVTAADVSSHCTIANGLLRIFPSLEMVSEEDVKEKNCPERHETFDLDPSVLSSVKLPNVNIPIDDVTIWIDPLDATKEFTEKLFHYVSVMICVAVRGEPVIGVVHFPFSDTTFWAWSGIGVSENLPNIKGDHGTVKSPIVIVSRSHSGDVQELAKKMYGERVKVISAAGSGYKIIQVLTGNATVYLHNTHIKKWDLCAGNALVSAVGGRMTTLKSESISYGPESARLVEDGLLVELNKNVII</sequence>
<evidence type="ECO:0000256" key="3">
    <source>
        <dbReference type="ARBA" id="ARBA00004167"/>
    </source>
</evidence>
<dbReference type="PANTHER" id="PTHR43028:SF4">
    <property type="entry name" value="INOSITOL MONOPHOSPHATASE 3"/>
    <property type="match status" value="1"/>
</dbReference>
<dbReference type="Gene3D" id="3.40.190.80">
    <property type="match status" value="1"/>
</dbReference>
<comment type="cofactor">
    <cofactor evidence="2 15">
        <name>Mg(2+)</name>
        <dbReference type="ChEBI" id="CHEBI:18420"/>
    </cofactor>
</comment>
<dbReference type="EC" id="3.1.3.25" evidence="6"/>
<dbReference type="InterPro" id="IPR000760">
    <property type="entry name" value="Inositol_monophosphatase-like"/>
</dbReference>
<evidence type="ECO:0000256" key="11">
    <source>
        <dbReference type="ARBA" id="ARBA00022989"/>
    </source>
</evidence>
<comment type="catalytic activity">
    <reaction evidence="1">
        <text>a myo-inositol phosphate + H2O = myo-inositol + phosphate</text>
        <dbReference type="Rhea" id="RHEA:24056"/>
        <dbReference type="ChEBI" id="CHEBI:15377"/>
        <dbReference type="ChEBI" id="CHEBI:17268"/>
        <dbReference type="ChEBI" id="CHEBI:43474"/>
        <dbReference type="ChEBI" id="CHEBI:84139"/>
        <dbReference type="EC" id="3.1.3.25"/>
    </reaction>
</comment>
<gene>
    <name evidence="17" type="ORF">CLUMA_CG007623</name>
</gene>
<evidence type="ECO:0000256" key="14">
    <source>
        <dbReference type="ARBA" id="ARBA00042949"/>
    </source>
</evidence>
<evidence type="ECO:0000256" key="1">
    <source>
        <dbReference type="ARBA" id="ARBA00001033"/>
    </source>
</evidence>
<dbReference type="GO" id="GO:0008254">
    <property type="term" value="F:3'-nucleotidase activity"/>
    <property type="evidence" value="ECO:0007669"/>
    <property type="project" value="TreeGrafter"/>
</dbReference>
<feature type="binding site" evidence="15">
    <location>
        <position position="160"/>
    </location>
    <ligand>
        <name>Mg(2+)</name>
        <dbReference type="ChEBI" id="CHEBI:18420"/>
        <label>1</label>
        <note>catalytic</note>
    </ligand>
</feature>
<feature type="binding site" evidence="15">
    <location>
        <position position="115"/>
    </location>
    <ligand>
        <name>Mg(2+)</name>
        <dbReference type="ChEBI" id="CHEBI:18420"/>
        <label>1</label>
        <note>catalytic</note>
    </ligand>
</feature>
<evidence type="ECO:0000256" key="9">
    <source>
        <dbReference type="ARBA" id="ARBA00022801"/>
    </source>
</evidence>
<keyword evidence="9" id="KW-0378">Hydrolase</keyword>
<dbReference type="Proteomes" id="UP000183832">
    <property type="component" value="Unassembled WGS sequence"/>
</dbReference>
<keyword evidence="12 16" id="KW-0472">Membrane</keyword>
<feature type="binding site" evidence="15">
    <location>
        <position position="159"/>
    </location>
    <ligand>
        <name>Mg(2+)</name>
        <dbReference type="ChEBI" id="CHEBI:18420"/>
        <label>1</label>
        <note>catalytic</note>
    </ligand>
</feature>
<dbReference type="GO" id="GO:0052834">
    <property type="term" value="F:inositol monophosphate phosphatase activity"/>
    <property type="evidence" value="ECO:0007669"/>
    <property type="project" value="UniProtKB-EC"/>
</dbReference>
<protein>
    <recommendedName>
        <fullName evidence="6">inositol-phosphate phosphatase</fullName>
        <ecNumber evidence="6">3.1.3.25</ecNumber>
    </recommendedName>
    <alternativeName>
        <fullName evidence="14">Inositol-1(or 4)-monophosphatase 3</fullName>
    </alternativeName>
    <alternativeName>
        <fullName evidence="13">Myo-inositol monophosphatase A3</fullName>
    </alternativeName>
</protein>
<dbReference type="GO" id="GO:0046872">
    <property type="term" value="F:metal ion binding"/>
    <property type="evidence" value="ECO:0007669"/>
    <property type="project" value="UniProtKB-KW"/>
</dbReference>
<dbReference type="GO" id="GO:0005737">
    <property type="term" value="C:cytoplasm"/>
    <property type="evidence" value="ECO:0007669"/>
    <property type="project" value="UniProtKB-ARBA"/>
</dbReference>
<evidence type="ECO:0000256" key="5">
    <source>
        <dbReference type="ARBA" id="ARBA00009759"/>
    </source>
</evidence>
<proteinExistence type="inferred from homology"/>
<keyword evidence="7 16" id="KW-0812">Transmembrane</keyword>
<organism evidence="17 18">
    <name type="scientific">Clunio marinus</name>
    <dbReference type="NCBI Taxonomy" id="568069"/>
    <lineage>
        <taxon>Eukaryota</taxon>
        <taxon>Metazoa</taxon>
        <taxon>Ecdysozoa</taxon>
        <taxon>Arthropoda</taxon>
        <taxon>Hexapoda</taxon>
        <taxon>Insecta</taxon>
        <taxon>Pterygota</taxon>
        <taxon>Neoptera</taxon>
        <taxon>Endopterygota</taxon>
        <taxon>Diptera</taxon>
        <taxon>Nematocera</taxon>
        <taxon>Chironomoidea</taxon>
        <taxon>Chironomidae</taxon>
        <taxon>Clunio</taxon>
    </lineage>
</organism>
<dbReference type="FunFam" id="3.30.540.10:FF:000012">
    <property type="entry name" value="Blast:Putative inositol monophosphatase 3"/>
    <property type="match status" value="1"/>
</dbReference>
<dbReference type="EMBL" id="CVRI01000038">
    <property type="protein sequence ID" value="CRK94100.1"/>
    <property type="molecule type" value="Genomic_DNA"/>
</dbReference>
<dbReference type="SUPFAM" id="SSF56655">
    <property type="entry name" value="Carbohydrate phosphatase"/>
    <property type="match status" value="1"/>
</dbReference>
<evidence type="ECO:0000313" key="17">
    <source>
        <dbReference type="EMBL" id="CRK94100.1"/>
    </source>
</evidence>
<comment type="subcellular location">
    <subcellularLocation>
        <location evidence="3">Membrane</location>
        <topology evidence="3">Single-pass membrane protein</topology>
    </subcellularLocation>
</comment>
<accession>A0A1J1I3D2</accession>
<dbReference type="GO" id="GO:0012505">
    <property type="term" value="C:endomembrane system"/>
    <property type="evidence" value="ECO:0007669"/>
    <property type="project" value="TreeGrafter"/>
</dbReference>
<comment type="similarity">
    <text evidence="5">Belongs to the inositol monophosphatase superfamily.</text>
</comment>
<name>A0A1J1I3D2_9DIPT</name>
<evidence type="ECO:0000256" key="10">
    <source>
        <dbReference type="ARBA" id="ARBA00022842"/>
    </source>
</evidence>
<dbReference type="AlphaFoldDB" id="A0A1J1I3D2"/>
<evidence type="ECO:0000256" key="8">
    <source>
        <dbReference type="ARBA" id="ARBA00022723"/>
    </source>
</evidence>
<comment type="pathway">
    <text evidence="4">Polyol metabolism; myo-inositol biosynthesis; myo-inositol from D-glucose 6-phosphate: step 2/2.</text>
</comment>
<dbReference type="InterPro" id="IPR020550">
    <property type="entry name" value="Inositol_monophosphatase_CS"/>
</dbReference>
<evidence type="ECO:0000256" key="12">
    <source>
        <dbReference type="ARBA" id="ARBA00023136"/>
    </source>
</evidence>
<evidence type="ECO:0000256" key="13">
    <source>
        <dbReference type="ARBA" id="ARBA00042119"/>
    </source>
</evidence>
<dbReference type="GO" id="GO:0046854">
    <property type="term" value="P:phosphatidylinositol phosphate biosynthetic process"/>
    <property type="evidence" value="ECO:0007669"/>
    <property type="project" value="InterPro"/>
</dbReference>
<dbReference type="PANTHER" id="PTHR43028">
    <property type="entry name" value="3'(2'),5'-BISPHOSPHATE NUCLEOTIDASE 1"/>
    <property type="match status" value="1"/>
</dbReference>
<dbReference type="CDD" id="cd01640">
    <property type="entry name" value="IPPase"/>
    <property type="match status" value="1"/>
</dbReference>
<evidence type="ECO:0000256" key="16">
    <source>
        <dbReference type="SAM" id="Phobius"/>
    </source>
</evidence>
<keyword evidence="8 15" id="KW-0479">Metal-binding</keyword>
<evidence type="ECO:0000256" key="15">
    <source>
        <dbReference type="PIRSR" id="PIRSR600760-2"/>
    </source>
</evidence>
<dbReference type="Pfam" id="PF00459">
    <property type="entry name" value="Inositol_P"/>
    <property type="match status" value="1"/>
</dbReference>
<dbReference type="GO" id="GO:0016020">
    <property type="term" value="C:membrane"/>
    <property type="evidence" value="ECO:0007669"/>
    <property type="project" value="UniProtKB-SubCell"/>
</dbReference>
<keyword evidence="10 15" id="KW-0460">Magnesium</keyword>
<dbReference type="STRING" id="568069.A0A1J1I3D2"/>
<evidence type="ECO:0000256" key="2">
    <source>
        <dbReference type="ARBA" id="ARBA00001946"/>
    </source>
</evidence>
<keyword evidence="18" id="KW-1185">Reference proteome</keyword>
<reference evidence="17 18" key="1">
    <citation type="submission" date="2015-04" db="EMBL/GenBank/DDBJ databases">
        <authorList>
            <person name="Syromyatnikov M.Y."/>
            <person name="Popov V.N."/>
        </authorList>
    </citation>
    <scope>NUCLEOTIDE SEQUENCE [LARGE SCALE GENOMIC DNA]</scope>
</reference>
<dbReference type="PROSITE" id="PS00630">
    <property type="entry name" value="IMP_2"/>
    <property type="match status" value="1"/>
</dbReference>
<feature type="binding site" evidence="15">
    <location>
        <position position="281"/>
    </location>
    <ligand>
        <name>Mg(2+)</name>
        <dbReference type="ChEBI" id="CHEBI:18420"/>
        <label>1</label>
        <note>catalytic</note>
    </ligand>
</feature>